<proteinExistence type="predicted"/>
<reference evidence="2" key="1">
    <citation type="submission" date="2023-11" db="EMBL/GenBank/DDBJ databases">
        <title>Genome assemblies of two species of porcelain crab, Petrolisthes cinctipes and Petrolisthes manimaculis (Anomura: Porcellanidae).</title>
        <authorList>
            <person name="Angst P."/>
        </authorList>
    </citation>
    <scope>NUCLEOTIDE SEQUENCE</scope>
    <source>
        <strain evidence="2">PB745_02</strain>
        <tissue evidence="2">Gill</tissue>
    </source>
</reference>
<keyword evidence="3" id="KW-1185">Reference proteome</keyword>
<protein>
    <submittedName>
        <fullName evidence="2">Uncharacterized protein</fullName>
    </submittedName>
</protein>
<gene>
    <name evidence="2" type="ORF">Pmani_024530</name>
</gene>
<accession>A0AAE1P7L2</accession>
<dbReference type="EMBL" id="JAWZYT010002580">
    <property type="protein sequence ID" value="KAK4303459.1"/>
    <property type="molecule type" value="Genomic_DNA"/>
</dbReference>
<name>A0AAE1P7L2_9EUCA</name>
<evidence type="ECO:0000256" key="1">
    <source>
        <dbReference type="SAM" id="MobiDB-lite"/>
    </source>
</evidence>
<evidence type="ECO:0000313" key="3">
    <source>
        <dbReference type="Proteomes" id="UP001292094"/>
    </source>
</evidence>
<sequence>MYDGSHLATSRPLEAECPPLSPCKTPPRGRESAEDDRRSVEDAVARRTLLSSHILAPGGISEMLPSSSRGDC</sequence>
<feature type="compositionally biased region" description="Basic and acidic residues" evidence="1">
    <location>
        <begin position="28"/>
        <end position="42"/>
    </location>
</feature>
<comment type="caution">
    <text evidence="2">The sequence shown here is derived from an EMBL/GenBank/DDBJ whole genome shotgun (WGS) entry which is preliminary data.</text>
</comment>
<evidence type="ECO:0000313" key="2">
    <source>
        <dbReference type="EMBL" id="KAK4303459.1"/>
    </source>
</evidence>
<feature type="region of interest" description="Disordered" evidence="1">
    <location>
        <begin position="1"/>
        <end position="42"/>
    </location>
</feature>
<dbReference type="AlphaFoldDB" id="A0AAE1P7L2"/>
<dbReference type="Proteomes" id="UP001292094">
    <property type="component" value="Unassembled WGS sequence"/>
</dbReference>
<organism evidence="2 3">
    <name type="scientific">Petrolisthes manimaculis</name>
    <dbReference type="NCBI Taxonomy" id="1843537"/>
    <lineage>
        <taxon>Eukaryota</taxon>
        <taxon>Metazoa</taxon>
        <taxon>Ecdysozoa</taxon>
        <taxon>Arthropoda</taxon>
        <taxon>Crustacea</taxon>
        <taxon>Multicrustacea</taxon>
        <taxon>Malacostraca</taxon>
        <taxon>Eumalacostraca</taxon>
        <taxon>Eucarida</taxon>
        <taxon>Decapoda</taxon>
        <taxon>Pleocyemata</taxon>
        <taxon>Anomura</taxon>
        <taxon>Galatheoidea</taxon>
        <taxon>Porcellanidae</taxon>
        <taxon>Petrolisthes</taxon>
    </lineage>
</organism>